<dbReference type="PROSITE" id="PS51687">
    <property type="entry name" value="SAM_MT_RNA_M5U"/>
    <property type="match status" value="1"/>
</dbReference>
<reference evidence="13 14" key="1">
    <citation type="submission" date="2024-09" db="EMBL/GenBank/DDBJ databases">
        <authorList>
            <person name="Sun Q."/>
            <person name="Mori K."/>
        </authorList>
    </citation>
    <scope>NUCLEOTIDE SEQUENCE [LARGE SCALE GENOMIC DNA]</scope>
    <source>
        <strain evidence="13 14">CCM 7539</strain>
    </source>
</reference>
<feature type="binding site" evidence="9">
    <location>
        <position position="305"/>
    </location>
    <ligand>
        <name>S-adenosyl-L-methionine</name>
        <dbReference type="ChEBI" id="CHEBI:59789"/>
    </ligand>
</feature>
<keyword evidence="8 9" id="KW-0411">Iron-sulfur</keyword>
<dbReference type="CDD" id="cd02440">
    <property type="entry name" value="AdoMet_MTases"/>
    <property type="match status" value="1"/>
</dbReference>
<comment type="similarity">
    <text evidence="9">Belongs to the class I-like SAM-binding methyltransferase superfamily. RNA M5U methyltransferase family. RlmD subfamily.</text>
</comment>
<feature type="binding site" evidence="9">
    <location>
        <position position="82"/>
    </location>
    <ligand>
        <name>[4Fe-4S] cluster</name>
        <dbReference type="ChEBI" id="CHEBI:49883"/>
    </ligand>
</feature>
<dbReference type="GO" id="GO:0032259">
    <property type="term" value="P:methylation"/>
    <property type="evidence" value="ECO:0007669"/>
    <property type="project" value="UniProtKB-KW"/>
</dbReference>
<evidence type="ECO:0000256" key="4">
    <source>
        <dbReference type="ARBA" id="ARBA00022679"/>
    </source>
</evidence>
<dbReference type="InterPro" id="IPR030391">
    <property type="entry name" value="MeTrfase_TrmA_CS"/>
</dbReference>
<dbReference type="Pfam" id="PF01938">
    <property type="entry name" value="TRAM"/>
    <property type="match status" value="1"/>
</dbReference>
<dbReference type="InterPro" id="IPR012340">
    <property type="entry name" value="NA-bd_OB-fold"/>
</dbReference>
<dbReference type="InterPro" id="IPR030390">
    <property type="entry name" value="MeTrfase_TrmA_AS"/>
</dbReference>
<evidence type="ECO:0000256" key="6">
    <source>
        <dbReference type="ARBA" id="ARBA00022723"/>
    </source>
</evidence>
<comment type="catalytic activity">
    <reaction evidence="9">
        <text>uridine(1939) in 23S rRNA + S-adenosyl-L-methionine = 5-methyluridine(1939) in 23S rRNA + S-adenosyl-L-homocysteine + H(+)</text>
        <dbReference type="Rhea" id="RHEA:42908"/>
        <dbReference type="Rhea" id="RHEA-COMP:10278"/>
        <dbReference type="Rhea" id="RHEA-COMP:10279"/>
        <dbReference type="ChEBI" id="CHEBI:15378"/>
        <dbReference type="ChEBI" id="CHEBI:57856"/>
        <dbReference type="ChEBI" id="CHEBI:59789"/>
        <dbReference type="ChEBI" id="CHEBI:65315"/>
        <dbReference type="ChEBI" id="CHEBI:74447"/>
        <dbReference type="EC" id="2.1.1.190"/>
    </reaction>
</comment>
<evidence type="ECO:0000313" key="13">
    <source>
        <dbReference type="EMBL" id="MFC0308781.1"/>
    </source>
</evidence>
<name>A0ABV6GZJ6_9PAST</name>
<comment type="function">
    <text evidence="9">Catalyzes the formation of 5-methyl-uridine at position 1939 (m5U1939) in 23S rRNA.</text>
</comment>
<evidence type="ECO:0000259" key="12">
    <source>
        <dbReference type="PROSITE" id="PS50926"/>
    </source>
</evidence>
<dbReference type="Gene3D" id="2.40.50.140">
    <property type="entry name" value="Nucleic acid-binding proteins"/>
    <property type="match status" value="1"/>
</dbReference>
<dbReference type="SUPFAM" id="SSF50249">
    <property type="entry name" value="Nucleic acid-binding proteins"/>
    <property type="match status" value="1"/>
</dbReference>
<dbReference type="InterPro" id="IPR029063">
    <property type="entry name" value="SAM-dependent_MTases_sf"/>
</dbReference>
<evidence type="ECO:0000313" key="14">
    <source>
        <dbReference type="Proteomes" id="UP001589767"/>
    </source>
</evidence>
<dbReference type="PROSITE" id="PS01230">
    <property type="entry name" value="TRMA_1"/>
    <property type="match status" value="1"/>
</dbReference>
<feature type="binding site" evidence="9 10">
    <location>
        <position position="321"/>
    </location>
    <ligand>
        <name>S-adenosyl-L-methionine</name>
        <dbReference type="ChEBI" id="CHEBI:59789"/>
    </ligand>
</feature>
<dbReference type="RefSeq" id="WP_382369463.1">
    <property type="nucleotide sequence ID" value="NZ_JBHLWB010000003.1"/>
</dbReference>
<dbReference type="PANTHER" id="PTHR11061:SF49">
    <property type="entry name" value="23S RRNA (URACIL(1939)-C(5))-METHYLTRANSFERASE RLMD"/>
    <property type="match status" value="1"/>
</dbReference>
<dbReference type="SUPFAM" id="SSF53335">
    <property type="entry name" value="S-adenosyl-L-methionine-dependent methyltransferases"/>
    <property type="match status" value="1"/>
</dbReference>
<gene>
    <name evidence="9 13" type="primary">rlmD</name>
    <name evidence="13" type="ORF">ACFFHK_03540</name>
</gene>
<keyword evidence="5 9" id="KW-0949">S-adenosyl-L-methionine</keyword>
<dbReference type="PROSITE" id="PS01231">
    <property type="entry name" value="TRMA_2"/>
    <property type="match status" value="1"/>
</dbReference>
<feature type="active site" evidence="11">
    <location>
        <position position="395"/>
    </location>
</feature>
<dbReference type="InterPro" id="IPR001566">
    <property type="entry name" value="23S_rRNA_MeTrfase_RlmD"/>
</dbReference>
<comment type="caution">
    <text evidence="13">The sequence shown here is derived from an EMBL/GenBank/DDBJ whole genome shotgun (WGS) entry which is preliminary data.</text>
</comment>
<organism evidence="13 14">
    <name type="scientific">Gallibacterium trehalosifermentans</name>
    <dbReference type="NCBI Taxonomy" id="516935"/>
    <lineage>
        <taxon>Bacteria</taxon>
        <taxon>Pseudomonadati</taxon>
        <taxon>Pseudomonadota</taxon>
        <taxon>Gammaproteobacteria</taxon>
        <taxon>Pasteurellales</taxon>
        <taxon>Pasteurellaceae</taxon>
        <taxon>Gallibacterium</taxon>
    </lineage>
</organism>
<feature type="binding site" evidence="9 10">
    <location>
        <position position="300"/>
    </location>
    <ligand>
        <name>S-adenosyl-L-methionine</name>
        <dbReference type="ChEBI" id="CHEBI:59789"/>
    </ligand>
</feature>
<evidence type="ECO:0000256" key="5">
    <source>
        <dbReference type="ARBA" id="ARBA00022691"/>
    </source>
</evidence>
<keyword evidence="4 9" id="KW-0808">Transferase</keyword>
<dbReference type="Proteomes" id="UP001589767">
    <property type="component" value="Unassembled WGS sequence"/>
</dbReference>
<keyword evidence="3 9" id="KW-0489">Methyltransferase</keyword>
<evidence type="ECO:0000256" key="9">
    <source>
        <dbReference type="HAMAP-Rule" id="MF_01010"/>
    </source>
</evidence>
<dbReference type="EMBL" id="JBHLWB010000003">
    <property type="protein sequence ID" value="MFC0308781.1"/>
    <property type="molecule type" value="Genomic_DNA"/>
</dbReference>
<keyword evidence="7 9" id="KW-0408">Iron</keyword>
<evidence type="ECO:0000256" key="3">
    <source>
        <dbReference type="ARBA" id="ARBA00022603"/>
    </source>
</evidence>
<feature type="binding site" evidence="9">
    <location>
        <position position="88"/>
    </location>
    <ligand>
        <name>[4Fe-4S] cluster</name>
        <dbReference type="ChEBI" id="CHEBI:49883"/>
    </ligand>
</feature>
<feature type="domain" description="TRAM" evidence="12">
    <location>
        <begin position="10"/>
        <end position="69"/>
    </location>
</feature>
<feature type="binding site" evidence="9">
    <location>
        <position position="348"/>
    </location>
    <ligand>
        <name>S-adenosyl-L-methionine</name>
        <dbReference type="ChEBI" id="CHEBI:59789"/>
    </ligand>
</feature>
<dbReference type="Pfam" id="PF05958">
    <property type="entry name" value="tRNA_U5-meth_tr"/>
    <property type="match status" value="1"/>
</dbReference>
<dbReference type="GO" id="GO:0008168">
    <property type="term" value="F:methyltransferase activity"/>
    <property type="evidence" value="ECO:0007669"/>
    <property type="project" value="UniProtKB-KW"/>
</dbReference>
<evidence type="ECO:0000256" key="11">
    <source>
        <dbReference type="PROSITE-ProRule" id="PRU10015"/>
    </source>
</evidence>
<proteinExistence type="inferred from homology"/>
<keyword evidence="14" id="KW-1185">Reference proteome</keyword>
<accession>A0ABV6GZJ6</accession>
<evidence type="ECO:0000256" key="10">
    <source>
        <dbReference type="PROSITE-ProRule" id="PRU01024"/>
    </source>
</evidence>
<keyword evidence="1 9" id="KW-0004">4Fe-4S</keyword>
<keyword evidence="6 9" id="KW-0479">Metal-binding</keyword>
<keyword evidence="2 9" id="KW-0698">rRNA processing</keyword>
<dbReference type="HAMAP" id="MF_01010">
    <property type="entry name" value="23SrRNA_methyltr_RlmD"/>
    <property type="match status" value="1"/>
</dbReference>
<feature type="active site" description="Nucleophile" evidence="9 10">
    <location>
        <position position="395"/>
    </location>
</feature>
<feature type="binding site" evidence="9">
    <location>
        <position position="91"/>
    </location>
    <ligand>
        <name>[4Fe-4S] cluster</name>
        <dbReference type="ChEBI" id="CHEBI:49883"/>
    </ligand>
</feature>
<evidence type="ECO:0000256" key="1">
    <source>
        <dbReference type="ARBA" id="ARBA00022485"/>
    </source>
</evidence>
<dbReference type="Gene3D" id="3.40.50.150">
    <property type="entry name" value="Vaccinia Virus protein VP39"/>
    <property type="match status" value="1"/>
</dbReference>
<feature type="binding site" evidence="9 10">
    <location>
        <position position="271"/>
    </location>
    <ligand>
        <name>S-adenosyl-L-methionine</name>
        <dbReference type="ChEBI" id="CHEBI:59789"/>
    </ligand>
</feature>
<dbReference type="PANTHER" id="PTHR11061">
    <property type="entry name" value="RNA M5U METHYLTRANSFERASE"/>
    <property type="match status" value="1"/>
</dbReference>
<sequence length="444" mass="50357">MVLFYRTPTKTTVKRKQQIATIEALDYQGLGIAKLNGKTWFIENALPDENVQFEIKEEKRQYGIGKAIKWQNRSPLRQDPRCPWYAQCGGCQMQHIHIDTQRTAKQAALLRQLHKIAPDLQIKPMIADNEWAYRRRARISLDFSHESKTIQFGFRQQQSNQLVEIDHCAVLVPQLSQLLSPLRQLFQQWQQPKQLGHIELVAADNGVAMLLRHLGELSAQDMAQLMAFAEKYSVMLFISTTENEIIAKTTQSPYYQLGEIKLYFDVRDFIQVNPTINQHMVATALEWLELTVEDRVLDLFCGMGNFSLPLAKQAAHVVGIEGVAEMVVKATANAAQNGLQNVSFYQTDLAASFADKAWAQEKFNKVLLDPPRAGALFALDHIIELQPEKMLYVSCSPATLVRDATILVDNGYRLVKCAMIDMFPQTGHIETMVLLSKTVNSSSY</sequence>
<evidence type="ECO:0000256" key="7">
    <source>
        <dbReference type="ARBA" id="ARBA00023004"/>
    </source>
</evidence>
<evidence type="ECO:0000256" key="2">
    <source>
        <dbReference type="ARBA" id="ARBA00022552"/>
    </source>
</evidence>
<feature type="binding site" evidence="9 10">
    <location>
        <position position="369"/>
    </location>
    <ligand>
        <name>S-adenosyl-L-methionine</name>
        <dbReference type="ChEBI" id="CHEBI:59789"/>
    </ligand>
</feature>
<dbReference type="NCBIfam" id="TIGR00479">
    <property type="entry name" value="rumA"/>
    <property type="match status" value="1"/>
</dbReference>
<dbReference type="NCBIfam" id="NF009639">
    <property type="entry name" value="PRK13168.1"/>
    <property type="match status" value="1"/>
</dbReference>
<dbReference type="EC" id="2.1.1.190" evidence="9"/>
<dbReference type="PROSITE" id="PS50926">
    <property type="entry name" value="TRAM"/>
    <property type="match status" value="1"/>
</dbReference>
<dbReference type="Gene3D" id="2.40.50.1070">
    <property type="match status" value="1"/>
</dbReference>
<protein>
    <recommendedName>
        <fullName evidence="9">23S rRNA (uracil(1939)-C(5))-methyltransferase RlmD</fullName>
        <ecNumber evidence="9">2.1.1.190</ecNumber>
    </recommendedName>
    <alternativeName>
        <fullName evidence="9">23S rRNA(m5U1939)-methyltransferase</fullName>
    </alternativeName>
</protein>
<dbReference type="InterPro" id="IPR010280">
    <property type="entry name" value="U5_MeTrfase_fam"/>
</dbReference>
<feature type="binding site" evidence="9">
    <location>
        <position position="168"/>
    </location>
    <ligand>
        <name>[4Fe-4S] cluster</name>
        <dbReference type="ChEBI" id="CHEBI:49883"/>
    </ligand>
</feature>
<dbReference type="InterPro" id="IPR002792">
    <property type="entry name" value="TRAM_dom"/>
</dbReference>
<evidence type="ECO:0000256" key="8">
    <source>
        <dbReference type="ARBA" id="ARBA00023014"/>
    </source>
</evidence>